<evidence type="ECO:0000313" key="5">
    <source>
        <dbReference type="Proteomes" id="UP000246078"/>
    </source>
</evidence>
<reference evidence="4 5" key="1">
    <citation type="journal article" date="2018" name="Microb. Genom.">
        <title>Expanding an expanded genome: long-read sequencing of Trypanosoma cruzi.</title>
        <authorList>
            <person name="Berna L."/>
            <person name="Rodriguez M."/>
            <person name="Chiribao M.L."/>
            <person name="Parodi-Talice A."/>
            <person name="Pita S."/>
            <person name="Rijo G."/>
            <person name="Alvarez-Valin F."/>
            <person name="Robello C."/>
        </authorList>
    </citation>
    <scope>NUCLEOTIDE SEQUENCE [LARGE SCALE GENOMIC DNA]</scope>
    <source>
        <strain evidence="4 5">TCC</strain>
    </source>
</reference>
<organism evidence="4 5">
    <name type="scientific">Trypanosoma cruzi</name>
    <dbReference type="NCBI Taxonomy" id="5693"/>
    <lineage>
        <taxon>Eukaryota</taxon>
        <taxon>Discoba</taxon>
        <taxon>Euglenozoa</taxon>
        <taxon>Kinetoplastea</taxon>
        <taxon>Metakinetoplastina</taxon>
        <taxon>Trypanosomatida</taxon>
        <taxon>Trypanosomatidae</taxon>
        <taxon>Trypanosoma</taxon>
        <taxon>Schizotrypanum</taxon>
    </lineage>
</organism>
<dbReference type="VEuPathDB" id="TriTrypDB:TcYC6_0047810"/>
<evidence type="ECO:0000313" key="3">
    <source>
        <dbReference type="EMBL" id="KAF5225425.1"/>
    </source>
</evidence>
<comment type="caution">
    <text evidence="4">The sequence shown here is derived from an EMBL/GenBank/DDBJ whole genome shotgun (WGS) entry which is preliminary data.</text>
</comment>
<evidence type="ECO:0000313" key="6">
    <source>
        <dbReference type="Proteomes" id="UP000583944"/>
    </source>
</evidence>
<feature type="compositionally biased region" description="Polar residues" evidence="2">
    <location>
        <begin position="227"/>
        <end position="243"/>
    </location>
</feature>
<feature type="region of interest" description="Disordered" evidence="2">
    <location>
        <begin position="179"/>
        <end position="243"/>
    </location>
</feature>
<feature type="compositionally biased region" description="Basic and acidic residues" evidence="2">
    <location>
        <begin position="555"/>
        <end position="565"/>
    </location>
</feature>
<feature type="region of interest" description="Disordered" evidence="2">
    <location>
        <begin position="73"/>
        <end position="131"/>
    </location>
</feature>
<dbReference type="SMR" id="A0A2V2X5X0"/>
<dbReference type="VEuPathDB" id="TriTrypDB:C4B63_61g129"/>
<reference evidence="3 6" key="2">
    <citation type="journal article" date="2019" name="Genome Biol. Evol.">
        <title>Nanopore Sequencing Significantly Improves Genome Assembly of the Protozoan Parasite Trypanosoma cruzi.</title>
        <authorList>
            <person name="Diaz-Viraque F."/>
            <person name="Pita S."/>
            <person name="Greif G."/>
            <person name="de Souza R.C.M."/>
            <person name="Iraola G."/>
            <person name="Robello C."/>
        </authorList>
    </citation>
    <scope>NUCLEOTIDE SEQUENCE [LARGE SCALE GENOMIC DNA]</scope>
    <source>
        <strain evidence="3 6">Berenice</strain>
    </source>
</reference>
<protein>
    <submittedName>
        <fullName evidence="4">Uncharacterized protein</fullName>
    </submittedName>
</protein>
<dbReference type="VEuPathDB" id="TriTrypDB:TcCL_ESM07078"/>
<dbReference type="VEuPathDB" id="TriTrypDB:Tc_MARK_7750"/>
<dbReference type="VEuPathDB" id="TriTrypDB:BCY84_22063"/>
<evidence type="ECO:0000256" key="1">
    <source>
        <dbReference type="SAM" id="Coils"/>
    </source>
</evidence>
<feature type="coiled-coil region" evidence="1">
    <location>
        <begin position="412"/>
        <end position="439"/>
    </location>
</feature>
<evidence type="ECO:0000313" key="4">
    <source>
        <dbReference type="EMBL" id="PWV16218.1"/>
    </source>
</evidence>
<dbReference type="OrthoDB" id="246470at2759"/>
<dbReference type="VEuPathDB" id="TriTrypDB:C3747_24g371"/>
<gene>
    <name evidence="4" type="ORF">C3747_24g371</name>
    <name evidence="3" type="ORF">ECC02_001603</name>
</gene>
<dbReference type="EMBL" id="PRFC01000024">
    <property type="protein sequence ID" value="PWV16218.1"/>
    <property type="molecule type" value="Genomic_DNA"/>
</dbReference>
<dbReference type="Proteomes" id="UP000583944">
    <property type="component" value="Unassembled WGS sequence"/>
</dbReference>
<feature type="compositionally biased region" description="Pro residues" evidence="2">
    <location>
        <begin position="80"/>
        <end position="91"/>
    </location>
</feature>
<accession>A0A2V2X5X0</accession>
<feature type="compositionally biased region" description="Low complexity" evidence="2">
    <location>
        <begin position="194"/>
        <end position="216"/>
    </location>
</feature>
<dbReference type="VEuPathDB" id="TriTrypDB:TcG_05569"/>
<keyword evidence="1" id="KW-0175">Coiled coil</keyword>
<evidence type="ECO:0000256" key="2">
    <source>
        <dbReference type="SAM" id="MobiDB-lite"/>
    </source>
</evidence>
<dbReference type="AlphaFoldDB" id="A0A2V2X5X0"/>
<proteinExistence type="predicted"/>
<dbReference type="VEuPathDB" id="TriTrypDB:ECC02_001603"/>
<sequence length="578" mass="62842">MSYPNYSLTDSIRAALAAHGVRNARVVIDLLPANGQMGVSGNENGMNGDWHVVQPDDMEIIINEREGVLLMDGTPAQQPLEPPKTLPPPRAHSPSGTVSAPPDLLVGGDGARQPKKHHSREKVEGGNGYDFMENVVEPTTKSDDALPHGSFVGDVPSSGSFERKFPIVPLENLHKVSLSSDLPRGEGAGEGLPHDPTTPLPSSSLLKSPSTLFSTPQAPDDRRELRSNSSSLPATQPGSNRKTSVVLVEKLKAPAPPVKTTPSGLMPVFSILNTEHSEQLERLPSNASSRKVSSVHLVESPFVEELKHQPHVVEGSEAVRKPGILVTGASSKTGQTDAKPGVVGGNGELKFPHVGEQSSQMSVSSEINASVNDKMLKTPTSHVDFWKLSGKQRLQEMLQEQREMEQQDRLSRAKHEEIIEEAQKFLQRLEQNKMASRDEGELPSLPQISLRTGPASSRPVAALCASPHCSSLSPSNANGVNGIKVLRFTLPASGKAKEEVVSQLSTSPGGSQHLSSKDKYSMLLQEQERILRQNEEGEDEYKKLVERAVAFHEQRKEQMRLHEEQGSEEDEEDDPVKL</sequence>
<dbReference type="VEuPathDB" id="TriTrypDB:TcCLB.506513.180"/>
<dbReference type="VEuPathDB" id="TriTrypDB:TCDM_08209"/>
<dbReference type="EMBL" id="JABDHM010000007">
    <property type="protein sequence ID" value="KAF5225425.1"/>
    <property type="molecule type" value="Genomic_DNA"/>
</dbReference>
<name>A0A2V2X5X0_TRYCR</name>
<dbReference type="VEuPathDB" id="TriTrypDB:TcBrA4_0135570"/>
<feature type="compositionally biased region" description="Acidic residues" evidence="2">
    <location>
        <begin position="566"/>
        <end position="578"/>
    </location>
</feature>
<dbReference type="VEuPathDB" id="TriTrypDB:TcCLB.511323.60"/>
<feature type="region of interest" description="Disordered" evidence="2">
    <location>
        <begin position="555"/>
        <end position="578"/>
    </location>
</feature>
<dbReference type="VEuPathDB" id="TriTrypDB:TCSYLVIO_009109"/>
<dbReference type="Proteomes" id="UP000246078">
    <property type="component" value="Unassembled WGS sequence"/>
</dbReference>
<reference evidence="3" key="3">
    <citation type="submission" date="2020-04" db="EMBL/GenBank/DDBJ databases">
        <authorList>
            <person name="Diaz Viraque F."/>
        </authorList>
    </citation>
    <scope>NUCLEOTIDE SEQUENCE</scope>
    <source>
        <strain evidence="3">Berenice</strain>
    </source>
</reference>